<evidence type="ECO:0000256" key="6">
    <source>
        <dbReference type="ARBA" id="ARBA00022723"/>
    </source>
</evidence>
<dbReference type="EMBL" id="PZQS01000011">
    <property type="protein sequence ID" value="PVD22091.1"/>
    <property type="molecule type" value="Genomic_DNA"/>
</dbReference>
<comment type="caution">
    <text evidence="24">The sequence shown here is derived from an EMBL/GenBank/DDBJ whole genome shotgun (WGS) entry which is preliminary data.</text>
</comment>
<evidence type="ECO:0000256" key="3">
    <source>
        <dbReference type="ARBA" id="ARBA00004922"/>
    </source>
</evidence>
<keyword evidence="8" id="KW-0256">Endoplasmic reticulum</keyword>
<dbReference type="InterPro" id="IPR012341">
    <property type="entry name" value="6hp_glycosidase-like_sf"/>
</dbReference>
<evidence type="ECO:0000256" key="16">
    <source>
        <dbReference type="ARBA" id="ARBA00048605"/>
    </source>
</evidence>
<accession>A0A2T7NLQ3</accession>
<dbReference type="SUPFAM" id="SSF48225">
    <property type="entry name" value="Seven-hairpin glycosidases"/>
    <property type="match status" value="1"/>
</dbReference>
<feature type="binding site" evidence="19">
    <location>
        <position position="643"/>
    </location>
    <ligand>
        <name>Ca(2+)</name>
        <dbReference type="ChEBI" id="CHEBI:29108"/>
    </ligand>
</feature>
<evidence type="ECO:0000256" key="4">
    <source>
        <dbReference type="ARBA" id="ARBA00007658"/>
    </source>
</evidence>
<keyword evidence="14 21" id="KW-0326">Glycosidase</keyword>
<feature type="transmembrane region" description="Helical" evidence="23">
    <location>
        <begin position="42"/>
        <end position="62"/>
    </location>
</feature>
<dbReference type="Pfam" id="PF01532">
    <property type="entry name" value="Glyco_hydro_47"/>
    <property type="match status" value="1"/>
</dbReference>
<feature type="active site" description="Proton donor" evidence="18">
    <location>
        <position position="287"/>
    </location>
</feature>
<comment type="catalytic activity">
    <reaction evidence="16">
        <text>N(4)-(alpha-D-Man-(1-&gt;2)-alpha-D-Man-(1-&gt;2)-alpha-D-Man-(1-&gt;3)-[alpha-D-Man-(1-&gt;2)-alpha-D-Man-(1-&gt;3)-[alpha-D-Man-(1-&gt;2)-alpha-D-Man-(1-&gt;6)]-alpha-D-Man-(1-&gt;6)]-beta-D-Man-(1-&gt;4)-beta-D-GlcNAc-(1-&gt;4)-beta-D-GlcNAc)-L-asparaginyl-[protein] (N-glucan mannose isomer 9A1,2,3B1,2,3) + 4 H2O = N(4)-(alpha-D-Man-(1-&gt;3)-[alpha-D-Man-(1-&gt;3)-[alpha-D-Man-(1-&gt;6)]-alpha-D-Man-(1-&gt;6)]-beta-D-Man-(1-&gt;4)-beta-D-GlcNAc-(1-&gt;4)-beta-D-GlcNAc)-L-asparaginyl-[protein] (N-glucan mannose isomer 5A1,2) + 4 beta-D-mannose</text>
        <dbReference type="Rhea" id="RHEA:56008"/>
        <dbReference type="Rhea" id="RHEA-COMP:14356"/>
        <dbReference type="Rhea" id="RHEA-COMP:14367"/>
        <dbReference type="ChEBI" id="CHEBI:15377"/>
        <dbReference type="ChEBI" id="CHEBI:28563"/>
        <dbReference type="ChEBI" id="CHEBI:59087"/>
        <dbReference type="ChEBI" id="CHEBI:139493"/>
        <dbReference type="EC" id="3.2.1.113"/>
    </reaction>
</comment>
<comment type="cofactor">
    <cofactor evidence="1 19">
        <name>Ca(2+)</name>
        <dbReference type="ChEBI" id="CHEBI:29108"/>
    </cofactor>
</comment>
<dbReference type="Gene3D" id="1.50.10.10">
    <property type="match status" value="1"/>
</dbReference>
<comment type="pathway">
    <text evidence="3">Protein modification; protein glycosylation.</text>
</comment>
<keyword evidence="11 23" id="KW-1133">Transmembrane helix</keyword>
<evidence type="ECO:0000256" key="20">
    <source>
        <dbReference type="PIRSR" id="PIRSR601382-3"/>
    </source>
</evidence>
<evidence type="ECO:0000256" key="7">
    <source>
        <dbReference type="ARBA" id="ARBA00022801"/>
    </source>
</evidence>
<dbReference type="GO" id="GO:0005975">
    <property type="term" value="P:carbohydrate metabolic process"/>
    <property type="evidence" value="ECO:0007669"/>
    <property type="project" value="InterPro"/>
</dbReference>
<dbReference type="EC" id="3.2.1.-" evidence="21"/>
<gene>
    <name evidence="24" type="ORF">C0Q70_17895</name>
</gene>
<keyword evidence="7 21" id="KW-0378">Hydrolase</keyword>
<keyword evidence="10" id="KW-0735">Signal-anchor</keyword>
<comment type="subcellular location">
    <subcellularLocation>
        <location evidence="2">Endoplasmic reticulum membrane</location>
        <topology evidence="2">Single-pass type II membrane protein</topology>
    </subcellularLocation>
</comment>
<evidence type="ECO:0000256" key="1">
    <source>
        <dbReference type="ARBA" id="ARBA00001913"/>
    </source>
</evidence>
<evidence type="ECO:0000256" key="23">
    <source>
        <dbReference type="SAM" id="Phobius"/>
    </source>
</evidence>
<feature type="active site" evidence="18">
    <location>
        <position position="418"/>
    </location>
</feature>
<dbReference type="GO" id="GO:0010498">
    <property type="term" value="P:proteasomal protein catabolic process"/>
    <property type="evidence" value="ECO:0007669"/>
    <property type="project" value="UniProtKB-ARBA"/>
</dbReference>
<dbReference type="GO" id="GO:0034976">
    <property type="term" value="P:response to endoplasmic reticulum stress"/>
    <property type="evidence" value="ECO:0007669"/>
    <property type="project" value="UniProtKB-ARBA"/>
</dbReference>
<evidence type="ECO:0000256" key="18">
    <source>
        <dbReference type="PIRSR" id="PIRSR601382-1"/>
    </source>
</evidence>
<proteinExistence type="inferred from homology"/>
<evidence type="ECO:0000313" key="24">
    <source>
        <dbReference type="EMBL" id="PVD22091.1"/>
    </source>
</evidence>
<protein>
    <recommendedName>
        <fullName evidence="21">alpha-1,2-Mannosidase</fullName>
        <ecNumber evidence="21">3.2.1.-</ecNumber>
    </recommendedName>
</protein>
<feature type="active site" description="Proton donor" evidence="18">
    <location>
        <position position="526"/>
    </location>
</feature>
<keyword evidence="6 19" id="KW-0479">Metal-binding</keyword>
<comment type="function">
    <text evidence="17">Involved in glycoprotein quality control targeting of misfolded glycoproteins for degradation. It primarily trims a single alpha-1,2-linked mannose residue from Man(9)GlcNAc(2) to produce Man(8)GlcNAc(2), but at high enzyme concentrations, as found in the ER quality control compartment (ERQC), it further trims the carbohydrates to Man(5-6)GlcNAc(2).</text>
</comment>
<dbReference type="GO" id="GO:0005509">
    <property type="term" value="F:calcium ion binding"/>
    <property type="evidence" value="ECO:0007669"/>
    <property type="project" value="InterPro"/>
</dbReference>
<evidence type="ECO:0000256" key="19">
    <source>
        <dbReference type="PIRSR" id="PIRSR601382-2"/>
    </source>
</evidence>
<evidence type="ECO:0000256" key="2">
    <source>
        <dbReference type="ARBA" id="ARBA00004648"/>
    </source>
</evidence>
<keyword evidence="9 19" id="KW-0106">Calcium</keyword>
<evidence type="ECO:0000256" key="21">
    <source>
        <dbReference type="RuleBase" id="RU361193"/>
    </source>
</evidence>
<keyword evidence="25" id="KW-1185">Reference proteome</keyword>
<dbReference type="InterPro" id="IPR036026">
    <property type="entry name" value="Seven-hairpin_glycosidases"/>
</dbReference>
<dbReference type="InterPro" id="IPR001382">
    <property type="entry name" value="Glyco_hydro_47"/>
</dbReference>
<evidence type="ECO:0000256" key="9">
    <source>
        <dbReference type="ARBA" id="ARBA00022837"/>
    </source>
</evidence>
<feature type="active site" evidence="18">
    <location>
        <position position="554"/>
    </location>
</feature>
<keyword evidence="12 23" id="KW-0472">Membrane</keyword>
<dbReference type="PRINTS" id="PR00747">
    <property type="entry name" value="GLYHDRLASE47"/>
</dbReference>
<dbReference type="Proteomes" id="UP000245119">
    <property type="component" value="Linkage Group LG11"/>
</dbReference>
<dbReference type="STRING" id="400727.A0A2T7NLQ3"/>
<keyword evidence="22" id="KW-0175">Coiled coil</keyword>
<feature type="coiled-coil region" evidence="22">
    <location>
        <begin position="100"/>
        <end position="127"/>
    </location>
</feature>
<evidence type="ECO:0000256" key="22">
    <source>
        <dbReference type="SAM" id="Coils"/>
    </source>
</evidence>
<sequence length="653" mass="74634">MLSRRDFTALNIGINAPEDAQKRKKQSIIRSWWRLSRLQRSVILTCTVLGLLCVTYFIPVMLENLEDGSEVDSVVGRKKIRHGVEEMKVEDEDQMDLLKAEKLKELNVKAQQELKDFMGERKDKESKVVKIVEEEKLGIGEDDKKSPKKQELVNVIDLPVDEANQKKADEQIEPPVSGADDKAKDGPKVFVSKYDFFAAGKKRNEKQQAVVDAFLHAWNAYRKYSWGHDELRPVSKTSSEWFGVGLTLVDALDTMVIMGLKEEFDVAKQWVEEKLTFSISKDVNLFEITIRVLGSLLSTFHLTGEEIFKQRAIELADRLLPCFNSKSKVPYSDVNLMTRNAHPPRWGPDSSTSEVTTIQLEFRDLSKVTGQSKYADVVHEVSMHVHELPKEQGLVPIFINANDGKFRQSTITVGARGDSYYEYLLKQWIQSGKKLDVFKEDYLEAVNGIKEKLVRKSEPSKLTFVGELLSGRNFSPKMDHLVCFLPGTLALGYHNGLDASHLQLAKDIAYTCYQTYSRMPTRLAPEITYFNLAPDAPEDLIVKPLDAHNLLRPETVESLFVLYRITGEQKYREWGWQIFLAFEKHTKVPDAGYSSIHNVKDATNPRFRDKMESFFLAETLKYLYLLFSDDPNLISLDDYVFNSEGHPLPIEKS</sequence>
<dbReference type="InterPro" id="IPR050749">
    <property type="entry name" value="Glycosyl_Hydrolase_47"/>
</dbReference>
<dbReference type="GO" id="GO:0004571">
    <property type="term" value="F:mannosyl-oligosaccharide 1,2-alpha-mannosidase activity"/>
    <property type="evidence" value="ECO:0007669"/>
    <property type="project" value="UniProtKB-EC"/>
</dbReference>
<organism evidence="24 25">
    <name type="scientific">Pomacea canaliculata</name>
    <name type="common">Golden apple snail</name>
    <dbReference type="NCBI Taxonomy" id="400727"/>
    <lineage>
        <taxon>Eukaryota</taxon>
        <taxon>Metazoa</taxon>
        <taxon>Spiralia</taxon>
        <taxon>Lophotrochozoa</taxon>
        <taxon>Mollusca</taxon>
        <taxon>Gastropoda</taxon>
        <taxon>Caenogastropoda</taxon>
        <taxon>Architaenioglossa</taxon>
        <taxon>Ampullarioidea</taxon>
        <taxon>Ampullariidae</taxon>
        <taxon>Pomacea</taxon>
    </lineage>
</organism>
<evidence type="ECO:0000313" key="25">
    <source>
        <dbReference type="Proteomes" id="UP000245119"/>
    </source>
</evidence>
<keyword evidence="13 20" id="KW-1015">Disulfide bond</keyword>
<evidence type="ECO:0000256" key="12">
    <source>
        <dbReference type="ARBA" id="ARBA00023136"/>
    </source>
</evidence>
<dbReference type="PANTHER" id="PTHR11742:SF55">
    <property type="entry name" value="ENDOPLASMIC RETICULUM MANNOSYL-OLIGOSACCHARIDE 1,2-ALPHA-MANNOSIDASE"/>
    <property type="match status" value="1"/>
</dbReference>
<dbReference type="GO" id="GO:0005789">
    <property type="term" value="C:endoplasmic reticulum membrane"/>
    <property type="evidence" value="ECO:0007669"/>
    <property type="project" value="UniProtKB-SubCell"/>
</dbReference>
<comment type="catalytic activity">
    <reaction evidence="15">
        <text>N(4)-(alpha-D-Man-(1-&gt;2)-alpha-D-Man-(1-&gt;2)-alpha-D-Man-(1-&gt;3)-[alpha-D-Man-(1-&gt;3)-[alpha-D-Man-(1-&gt;2)-alpha-D-Man-(1-&gt;6)]-alpha-D-Man-(1-&gt;6)]-beta-D-Man-(1-&gt;4)-beta-D-GlcNAc-(1-&gt;4)-beta-D-GlcNAc)-L-asparaginyl-[protein] (N-glucan mannose isomer 8A1,2,3B1,3) + 3 H2O = N(4)-(alpha-D-Man-(1-&gt;3)-[alpha-D-Man-(1-&gt;3)-[alpha-D-Man-(1-&gt;6)]-alpha-D-Man-(1-&gt;6)]-beta-D-Man-(1-&gt;4)-beta-D-GlcNAc-(1-&gt;4)-beta-D-GlcNAc)-L-asparaginyl-[protein] (N-glucan mannose isomer 5A1,2) + 3 beta-D-mannose</text>
        <dbReference type="Rhea" id="RHEA:56028"/>
        <dbReference type="Rhea" id="RHEA-COMP:14358"/>
        <dbReference type="Rhea" id="RHEA-COMP:14367"/>
        <dbReference type="ChEBI" id="CHEBI:15377"/>
        <dbReference type="ChEBI" id="CHEBI:28563"/>
        <dbReference type="ChEBI" id="CHEBI:59087"/>
        <dbReference type="ChEBI" id="CHEBI:60628"/>
        <dbReference type="EC" id="3.2.1.113"/>
    </reaction>
</comment>
<keyword evidence="5 23" id="KW-0812">Transmembrane</keyword>
<name>A0A2T7NLQ3_POMCA</name>
<reference evidence="24 25" key="1">
    <citation type="submission" date="2018-04" db="EMBL/GenBank/DDBJ databases">
        <title>The genome of golden apple snail Pomacea canaliculata provides insight into stress tolerance and invasive adaptation.</title>
        <authorList>
            <person name="Liu C."/>
            <person name="Liu B."/>
            <person name="Ren Y."/>
            <person name="Zhang Y."/>
            <person name="Wang H."/>
            <person name="Li S."/>
            <person name="Jiang F."/>
            <person name="Yin L."/>
            <person name="Zhang G."/>
            <person name="Qian W."/>
            <person name="Fan W."/>
        </authorList>
    </citation>
    <scope>NUCLEOTIDE SEQUENCE [LARGE SCALE GENOMIC DNA]</scope>
    <source>
        <strain evidence="24">SZHN2017</strain>
        <tissue evidence="24">Muscle</tissue>
    </source>
</reference>
<evidence type="ECO:0000256" key="5">
    <source>
        <dbReference type="ARBA" id="ARBA00022692"/>
    </source>
</evidence>
<comment type="similarity">
    <text evidence="4 21">Belongs to the glycosyl hydrolase 47 family.</text>
</comment>
<dbReference type="OrthoDB" id="8118055at2759"/>
<dbReference type="FunFam" id="1.50.10.10:FF:000010">
    <property type="entry name" value="alpha-1,2-Mannosidase"/>
    <property type="match status" value="1"/>
</dbReference>
<evidence type="ECO:0000256" key="10">
    <source>
        <dbReference type="ARBA" id="ARBA00022968"/>
    </source>
</evidence>
<dbReference type="OMA" id="AAFKHSW"/>
<dbReference type="PANTHER" id="PTHR11742">
    <property type="entry name" value="MANNOSYL-OLIGOSACCHARIDE ALPHA-1,2-MANNOSIDASE-RELATED"/>
    <property type="match status" value="1"/>
</dbReference>
<evidence type="ECO:0000256" key="14">
    <source>
        <dbReference type="ARBA" id="ARBA00023295"/>
    </source>
</evidence>
<evidence type="ECO:0000256" key="13">
    <source>
        <dbReference type="ARBA" id="ARBA00023157"/>
    </source>
</evidence>
<evidence type="ECO:0000256" key="17">
    <source>
        <dbReference type="ARBA" id="ARBA00053655"/>
    </source>
</evidence>
<dbReference type="AlphaFoldDB" id="A0A2T7NLQ3"/>
<evidence type="ECO:0000256" key="11">
    <source>
        <dbReference type="ARBA" id="ARBA00022989"/>
    </source>
</evidence>
<evidence type="ECO:0000256" key="15">
    <source>
        <dbReference type="ARBA" id="ARBA00047669"/>
    </source>
</evidence>
<feature type="disulfide bond" evidence="20">
    <location>
        <begin position="483"/>
        <end position="512"/>
    </location>
</feature>
<evidence type="ECO:0000256" key="8">
    <source>
        <dbReference type="ARBA" id="ARBA00022824"/>
    </source>
</evidence>